<sequence>MDTFSHAKLAAANFLHEVKLSAMETHRLLHALLLGPDSWRLQLQELTGVQYVLDTVDNIVQDLDSKASVSSCLLPVVVREAQGLIVQQLTTVVTVWPKSELAEHCDDMLLLLTSAIQDHKAFVRVGAGEALCAFGEA</sequence>
<evidence type="ECO:0000313" key="2">
    <source>
        <dbReference type="Proteomes" id="UP000275652"/>
    </source>
</evidence>
<evidence type="ECO:0000313" key="1">
    <source>
        <dbReference type="EMBL" id="RLN99202.1"/>
    </source>
</evidence>
<accession>A0A9X8DKN6</accession>
<comment type="caution">
    <text evidence="1">The sequence shown here is derived from an EMBL/GenBank/DDBJ whole genome shotgun (WGS) entry which is preliminary data.</text>
</comment>
<proteinExistence type="predicted"/>
<protein>
    <recommendedName>
        <fullName evidence="3">CLASP N-terminal domain-containing protein</fullName>
    </recommendedName>
</protein>
<gene>
    <name evidence="1" type="ORF">DYB28_007135</name>
</gene>
<dbReference type="EMBL" id="QUTI01053271">
    <property type="protein sequence ID" value="RLN99202.1"/>
    <property type="molecule type" value="Genomic_DNA"/>
</dbReference>
<organism evidence="1 2">
    <name type="scientific">Aphanomyces astaci</name>
    <name type="common">Crayfish plague agent</name>
    <dbReference type="NCBI Taxonomy" id="112090"/>
    <lineage>
        <taxon>Eukaryota</taxon>
        <taxon>Sar</taxon>
        <taxon>Stramenopiles</taxon>
        <taxon>Oomycota</taxon>
        <taxon>Saprolegniomycetes</taxon>
        <taxon>Saprolegniales</taxon>
        <taxon>Verrucalvaceae</taxon>
        <taxon>Aphanomyces</taxon>
    </lineage>
</organism>
<dbReference type="Proteomes" id="UP000275652">
    <property type="component" value="Unassembled WGS sequence"/>
</dbReference>
<dbReference type="AlphaFoldDB" id="A0A9X8DKN6"/>
<name>A0A9X8DKN6_APHAT</name>
<evidence type="ECO:0008006" key="3">
    <source>
        <dbReference type="Google" id="ProtNLM"/>
    </source>
</evidence>
<reference evidence="1 2" key="1">
    <citation type="journal article" date="2018" name="J. Invertebr. Pathol.">
        <title>New genotyping method for the causative agent of crayfish plague (Aphanomyces astaci) based on whole genome data.</title>
        <authorList>
            <person name="Minardi D."/>
            <person name="Studholme D.J."/>
            <person name="van der Giezen M."/>
            <person name="Pretto T."/>
            <person name="Oidtmann B."/>
        </authorList>
    </citation>
    <scope>NUCLEOTIDE SEQUENCE [LARGE SCALE GENOMIC DNA]</scope>
    <source>
        <strain evidence="1 2">KB13</strain>
    </source>
</reference>